<gene>
    <name evidence="2" type="ORF">V2H45_20715</name>
</gene>
<proteinExistence type="predicted"/>
<keyword evidence="3" id="KW-1185">Reference proteome</keyword>
<dbReference type="Gene3D" id="3.40.50.1010">
    <property type="entry name" value="5'-nuclease"/>
    <property type="match status" value="1"/>
</dbReference>
<dbReference type="InterPro" id="IPR002716">
    <property type="entry name" value="PIN_dom"/>
</dbReference>
<organism evidence="2 3">
    <name type="scientific">Tumidithrix elongata BACA0141</name>
    <dbReference type="NCBI Taxonomy" id="2716417"/>
    <lineage>
        <taxon>Bacteria</taxon>
        <taxon>Bacillati</taxon>
        <taxon>Cyanobacteriota</taxon>
        <taxon>Cyanophyceae</taxon>
        <taxon>Pseudanabaenales</taxon>
        <taxon>Pseudanabaenaceae</taxon>
        <taxon>Tumidithrix</taxon>
        <taxon>Tumidithrix elongata</taxon>
    </lineage>
</organism>
<dbReference type="Pfam" id="PF13470">
    <property type="entry name" value="PIN_3"/>
    <property type="match status" value="1"/>
</dbReference>
<dbReference type="Proteomes" id="UP001333818">
    <property type="component" value="Unassembled WGS sequence"/>
</dbReference>
<name>A0AAW9PXD9_9CYAN</name>
<accession>A0AAW9PXD9</accession>
<evidence type="ECO:0000313" key="3">
    <source>
        <dbReference type="Proteomes" id="UP001333818"/>
    </source>
</evidence>
<dbReference type="RefSeq" id="WP_330485608.1">
    <property type="nucleotide sequence ID" value="NZ_JAZBJZ010000116.1"/>
</dbReference>
<protein>
    <submittedName>
        <fullName evidence="2">PIN domain-containing protein</fullName>
    </submittedName>
</protein>
<dbReference type="AlphaFoldDB" id="A0AAW9PXD9"/>
<dbReference type="EMBL" id="JAZBJZ010000116">
    <property type="protein sequence ID" value="MEE3719172.1"/>
    <property type="molecule type" value="Genomic_DNA"/>
</dbReference>
<comment type="caution">
    <text evidence="2">The sequence shown here is derived from an EMBL/GenBank/DDBJ whole genome shotgun (WGS) entry which is preliminary data.</text>
</comment>
<reference evidence="2" key="1">
    <citation type="submission" date="2024-01" db="EMBL/GenBank/DDBJ databases">
        <title>Bank of Algae and Cyanobacteria of the Azores (BACA) strain genomes.</title>
        <authorList>
            <person name="Luz R."/>
            <person name="Cordeiro R."/>
            <person name="Fonseca A."/>
            <person name="Goncalves V."/>
        </authorList>
    </citation>
    <scope>NUCLEOTIDE SEQUENCE</scope>
    <source>
        <strain evidence="2">BACA0141</strain>
    </source>
</reference>
<dbReference type="SUPFAM" id="SSF88723">
    <property type="entry name" value="PIN domain-like"/>
    <property type="match status" value="1"/>
</dbReference>
<feature type="domain" description="PIN" evidence="1">
    <location>
        <begin position="2"/>
        <end position="115"/>
    </location>
</feature>
<sequence>MKVLIDTNVVLDFLQEREPFVKNATRLFERIDAGEIEGLIAATTITNIYYIVRKALGALAAQDAITQVLTDLNICVVDRDVLERAIALNFNDFEDAVQYVCGVVHGVDAIVTRDASGFVSSEIPVVLPEELDTINTSG</sequence>
<evidence type="ECO:0000313" key="2">
    <source>
        <dbReference type="EMBL" id="MEE3719172.1"/>
    </source>
</evidence>
<evidence type="ECO:0000259" key="1">
    <source>
        <dbReference type="Pfam" id="PF13470"/>
    </source>
</evidence>
<dbReference type="InterPro" id="IPR029060">
    <property type="entry name" value="PIN-like_dom_sf"/>
</dbReference>